<dbReference type="Gene3D" id="1.20.1260.10">
    <property type="match status" value="1"/>
</dbReference>
<protein>
    <submittedName>
        <fullName evidence="4">Spore coat protein</fullName>
    </submittedName>
</protein>
<accession>A0ABS6JYR9</accession>
<evidence type="ECO:0000313" key="5">
    <source>
        <dbReference type="Proteomes" id="UP000790580"/>
    </source>
</evidence>
<gene>
    <name evidence="4" type="ORF">KS407_20175</name>
</gene>
<dbReference type="Proteomes" id="UP000790580">
    <property type="component" value="Unassembled WGS sequence"/>
</dbReference>
<keyword evidence="1" id="KW-0749">Sporulation</keyword>
<keyword evidence="4" id="KW-0167">Capsid protein</keyword>
<comment type="caution">
    <text evidence="4">The sequence shown here is derived from an EMBL/GenBank/DDBJ whole genome shotgun (WGS) entry which is preliminary data.</text>
</comment>
<evidence type="ECO:0000313" key="4">
    <source>
        <dbReference type="EMBL" id="MBU9723741.1"/>
    </source>
</evidence>
<name>A0ABS6JYR9_9BACI</name>
<organism evidence="4 5">
    <name type="scientific">Evansella alkalicola</name>
    <dbReference type="NCBI Taxonomy" id="745819"/>
    <lineage>
        <taxon>Bacteria</taxon>
        <taxon>Bacillati</taxon>
        <taxon>Bacillota</taxon>
        <taxon>Bacilli</taxon>
        <taxon>Bacillales</taxon>
        <taxon>Bacillaceae</taxon>
        <taxon>Evansella</taxon>
    </lineage>
</organism>
<comment type="similarity">
    <text evidence="3">Belongs to the CotF family.</text>
</comment>
<dbReference type="PANTHER" id="PTHR39183">
    <property type="entry name" value="SPORE COAT PROTEIN F-LIKE PROTEIN YHCQ"/>
    <property type="match status" value="1"/>
</dbReference>
<evidence type="ECO:0000256" key="2">
    <source>
        <dbReference type="ARBA" id="ARBA00024325"/>
    </source>
</evidence>
<dbReference type="Pfam" id="PF07875">
    <property type="entry name" value="Coat_F"/>
    <property type="match status" value="1"/>
</dbReference>
<reference evidence="4 5" key="1">
    <citation type="submission" date="2021-06" db="EMBL/GenBank/DDBJ databases">
        <title>Bacillus sp. RD4P76, an endophyte from a halophyte.</title>
        <authorList>
            <person name="Sun J.-Q."/>
        </authorList>
    </citation>
    <scope>NUCLEOTIDE SEQUENCE [LARGE SCALE GENOMIC DNA]</scope>
    <source>
        <strain evidence="4 5">JCM 17098</strain>
    </source>
</reference>
<sequence>MEKKHLAWHETLEIHELVAFQANGLMKLKKSLPDVKNEELKKIFQKAISEISNNLNELLLFYPNMPRDVEEPPQMPRDEEEPQERDDMTAFFAGDLLGLAKATVRNYSIAITETATPQVRKTLKKQLTKSIDLHAEMYEFMEKQGLYPAYNLKELLDGDVKTARKAMSMKS</sequence>
<dbReference type="InterPro" id="IPR012851">
    <property type="entry name" value="Spore_coat_CotF-like"/>
</dbReference>
<evidence type="ECO:0000256" key="1">
    <source>
        <dbReference type="ARBA" id="ARBA00022969"/>
    </source>
</evidence>
<comment type="subcellular location">
    <subcellularLocation>
        <location evidence="2">Spore coat</location>
    </subcellularLocation>
</comment>
<evidence type="ECO:0000256" key="3">
    <source>
        <dbReference type="ARBA" id="ARBA00024344"/>
    </source>
</evidence>
<keyword evidence="4" id="KW-0946">Virion</keyword>
<dbReference type="PANTHER" id="PTHR39183:SF1">
    <property type="entry name" value="SPORE COAT PROTEIN F-LIKE PROTEIN YHCQ"/>
    <property type="match status" value="1"/>
</dbReference>
<dbReference type="RefSeq" id="WP_088073222.1">
    <property type="nucleotide sequence ID" value="NZ_JAHQCR010000086.1"/>
</dbReference>
<dbReference type="InterPro" id="IPR012347">
    <property type="entry name" value="Ferritin-like"/>
</dbReference>
<proteinExistence type="inferred from homology"/>
<keyword evidence="5" id="KW-1185">Reference proteome</keyword>
<dbReference type="EMBL" id="JAHQCR010000086">
    <property type="protein sequence ID" value="MBU9723741.1"/>
    <property type="molecule type" value="Genomic_DNA"/>
</dbReference>